<feature type="region of interest" description="Disordered" evidence="1">
    <location>
        <begin position="1"/>
        <end position="88"/>
    </location>
</feature>
<feature type="compositionally biased region" description="Low complexity" evidence="1">
    <location>
        <begin position="52"/>
        <end position="88"/>
    </location>
</feature>
<accession>A0A0A9HKE0</accession>
<sequence length="88" mass="9262">MTPPPPSWTTPSCSVPSRCAARWPPRRRSASGRSAGLHTSRTSRRGWAGSWTASSSRPPPCAATAPTSRTSPSTPRRGCTSRSPALSS</sequence>
<dbReference type="EMBL" id="GBRH01164528">
    <property type="protein sequence ID" value="JAE33368.1"/>
    <property type="molecule type" value="Transcribed_RNA"/>
</dbReference>
<proteinExistence type="predicted"/>
<evidence type="ECO:0000313" key="2">
    <source>
        <dbReference type="EMBL" id="JAE33368.1"/>
    </source>
</evidence>
<evidence type="ECO:0000256" key="1">
    <source>
        <dbReference type="SAM" id="MobiDB-lite"/>
    </source>
</evidence>
<feature type="compositionally biased region" description="Low complexity" evidence="1">
    <location>
        <begin position="9"/>
        <end position="23"/>
    </location>
</feature>
<protein>
    <submittedName>
        <fullName evidence="2">Uncharacterized protein</fullName>
    </submittedName>
</protein>
<name>A0A0A9HKE0_ARUDO</name>
<reference evidence="2" key="1">
    <citation type="submission" date="2014-09" db="EMBL/GenBank/DDBJ databases">
        <authorList>
            <person name="Magalhaes I.L.F."/>
            <person name="Oliveira U."/>
            <person name="Santos F.R."/>
            <person name="Vidigal T.H.D.A."/>
            <person name="Brescovit A.D."/>
            <person name="Santos A.J."/>
        </authorList>
    </citation>
    <scope>NUCLEOTIDE SEQUENCE</scope>
    <source>
        <tissue evidence="2">Shoot tissue taken approximately 20 cm above the soil surface</tissue>
    </source>
</reference>
<dbReference type="AlphaFoldDB" id="A0A0A9HKE0"/>
<organism evidence="2">
    <name type="scientific">Arundo donax</name>
    <name type="common">Giant reed</name>
    <name type="synonym">Donax arundinaceus</name>
    <dbReference type="NCBI Taxonomy" id="35708"/>
    <lineage>
        <taxon>Eukaryota</taxon>
        <taxon>Viridiplantae</taxon>
        <taxon>Streptophyta</taxon>
        <taxon>Embryophyta</taxon>
        <taxon>Tracheophyta</taxon>
        <taxon>Spermatophyta</taxon>
        <taxon>Magnoliopsida</taxon>
        <taxon>Liliopsida</taxon>
        <taxon>Poales</taxon>
        <taxon>Poaceae</taxon>
        <taxon>PACMAD clade</taxon>
        <taxon>Arundinoideae</taxon>
        <taxon>Arundineae</taxon>
        <taxon>Arundo</taxon>
    </lineage>
</organism>
<reference evidence="2" key="2">
    <citation type="journal article" date="2015" name="Data Brief">
        <title>Shoot transcriptome of the giant reed, Arundo donax.</title>
        <authorList>
            <person name="Barrero R.A."/>
            <person name="Guerrero F.D."/>
            <person name="Moolhuijzen P."/>
            <person name="Goolsby J.A."/>
            <person name="Tidwell J."/>
            <person name="Bellgard S.E."/>
            <person name="Bellgard M.I."/>
        </authorList>
    </citation>
    <scope>NUCLEOTIDE SEQUENCE</scope>
    <source>
        <tissue evidence="2">Shoot tissue taken approximately 20 cm above the soil surface</tissue>
    </source>
</reference>